<evidence type="ECO:0000313" key="3">
    <source>
        <dbReference type="Proteomes" id="UP000184108"/>
    </source>
</evidence>
<protein>
    <recommendedName>
        <fullName evidence="4">GLPGLI family protein</fullName>
    </recommendedName>
</protein>
<keyword evidence="1" id="KW-0732">Signal</keyword>
<dbReference type="AlphaFoldDB" id="A0A1M5IHK0"/>
<organism evidence="2 3">
    <name type="scientific">Chryseobacterium vrystaatense</name>
    <dbReference type="NCBI Taxonomy" id="307480"/>
    <lineage>
        <taxon>Bacteria</taxon>
        <taxon>Pseudomonadati</taxon>
        <taxon>Bacteroidota</taxon>
        <taxon>Flavobacteriia</taxon>
        <taxon>Flavobacteriales</taxon>
        <taxon>Weeksellaceae</taxon>
        <taxon>Chryseobacterium group</taxon>
        <taxon>Chryseobacterium</taxon>
    </lineage>
</organism>
<evidence type="ECO:0008006" key="4">
    <source>
        <dbReference type="Google" id="ProtNLM"/>
    </source>
</evidence>
<proteinExistence type="predicted"/>
<dbReference type="EMBL" id="FQVE01000005">
    <property type="protein sequence ID" value="SHG27529.1"/>
    <property type="molecule type" value="Genomic_DNA"/>
</dbReference>
<feature type="signal peptide" evidence="1">
    <location>
        <begin position="1"/>
        <end position="20"/>
    </location>
</feature>
<accession>A0A1M5IHK0</accession>
<reference evidence="3" key="1">
    <citation type="submission" date="2016-11" db="EMBL/GenBank/DDBJ databases">
        <authorList>
            <person name="Varghese N."/>
            <person name="Submissions S."/>
        </authorList>
    </citation>
    <scope>NUCLEOTIDE SEQUENCE [LARGE SCALE GENOMIC DNA]</scope>
    <source>
        <strain evidence="3">YR203</strain>
    </source>
</reference>
<dbReference type="Proteomes" id="UP000184108">
    <property type="component" value="Unassembled WGS sequence"/>
</dbReference>
<dbReference type="RefSeq" id="WP_139260000.1">
    <property type="nucleotide sequence ID" value="NZ_FQVE01000005.1"/>
</dbReference>
<evidence type="ECO:0000313" key="2">
    <source>
        <dbReference type="EMBL" id="SHG27529.1"/>
    </source>
</evidence>
<gene>
    <name evidence="2" type="ORF">SAMN02787073_3867</name>
</gene>
<evidence type="ECO:0000256" key="1">
    <source>
        <dbReference type="SAM" id="SignalP"/>
    </source>
</evidence>
<name>A0A1M5IHK0_9FLAO</name>
<sequence length="198" mass="23248">MNKKFTILTLSLLFSSMISAQEVIDNYTMSYFNKNYEIEASTGKNNNFTIYIQVNAERSKTKANYMIKSDRLNEFKEALILTKDKYVEWTKVAKENNVTDMSKDIDIKFPNIDIAWLGTKWFFSFGKKLSPKFMILKNGQNIVSFVNKNTASSNQYIDETTYWVFADVKEFEEFILKLDFDKIKVKLEKSENKAELFK</sequence>
<feature type="chain" id="PRO_5012544858" description="GLPGLI family protein" evidence="1">
    <location>
        <begin position="21"/>
        <end position="198"/>
    </location>
</feature>